<gene>
    <name evidence="3" type="ORF">SAMN05660991_03010</name>
</gene>
<dbReference type="SUPFAM" id="SSF51735">
    <property type="entry name" value="NAD(P)-binding Rossmann-fold domains"/>
    <property type="match status" value="1"/>
</dbReference>
<dbReference type="PRINTS" id="PR00081">
    <property type="entry name" value="GDHRDH"/>
</dbReference>
<comment type="similarity">
    <text evidence="1">Belongs to the short-chain dehydrogenases/reductases (SDR) family.</text>
</comment>
<dbReference type="AlphaFoldDB" id="A0A1H8US51"/>
<dbReference type="InterPro" id="IPR036291">
    <property type="entry name" value="NAD(P)-bd_dom_sf"/>
</dbReference>
<organism evidence="3 4">
    <name type="scientific">Trujillonella endophytica</name>
    <dbReference type="NCBI Taxonomy" id="673521"/>
    <lineage>
        <taxon>Bacteria</taxon>
        <taxon>Bacillati</taxon>
        <taxon>Actinomycetota</taxon>
        <taxon>Actinomycetes</taxon>
        <taxon>Geodermatophilales</taxon>
        <taxon>Geodermatophilaceae</taxon>
        <taxon>Trujillonella</taxon>
    </lineage>
</organism>
<dbReference type="GO" id="GO:0016491">
    <property type="term" value="F:oxidoreductase activity"/>
    <property type="evidence" value="ECO:0007669"/>
    <property type="project" value="UniProtKB-KW"/>
</dbReference>
<proteinExistence type="inferred from homology"/>
<evidence type="ECO:0000313" key="3">
    <source>
        <dbReference type="EMBL" id="SEP05418.1"/>
    </source>
</evidence>
<dbReference type="STRING" id="673521.SAMN05660991_03010"/>
<dbReference type="PANTHER" id="PTHR43669">
    <property type="entry name" value="5-KETO-D-GLUCONATE 5-REDUCTASE"/>
    <property type="match status" value="1"/>
</dbReference>
<keyword evidence="4" id="KW-1185">Reference proteome</keyword>
<evidence type="ECO:0000313" key="4">
    <source>
        <dbReference type="Proteomes" id="UP000198960"/>
    </source>
</evidence>
<accession>A0A1H8US51</accession>
<reference evidence="4" key="1">
    <citation type="submission" date="2016-10" db="EMBL/GenBank/DDBJ databases">
        <authorList>
            <person name="Varghese N."/>
            <person name="Submissions S."/>
        </authorList>
    </citation>
    <scope>NUCLEOTIDE SEQUENCE [LARGE SCALE GENOMIC DNA]</scope>
    <source>
        <strain evidence="4">DSM 45413</strain>
    </source>
</reference>
<protein>
    <submittedName>
        <fullName evidence="3">Short chain dehydrogenase</fullName>
    </submittedName>
</protein>
<keyword evidence="2" id="KW-0560">Oxidoreductase</keyword>
<dbReference type="PANTHER" id="PTHR43669:SF3">
    <property type="entry name" value="ALCOHOL DEHYDROGENASE, PUTATIVE (AFU_ORTHOLOGUE AFUA_3G03445)-RELATED"/>
    <property type="match status" value="1"/>
</dbReference>
<evidence type="ECO:0000256" key="1">
    <source>
        <dbReference type="ARBA" id="ARBA00006484"/>
    </source>
</evidence>
<evidence type="ECO:0000256" key="2">
    <source>
        <dbReference type="ARBA" id="ARBA00023002"/>
    </source>
</evidence>
<dbReference type="InterPro" id="IPR002347">
    <property type="entry name" value="SDR_fam"/>
</dbReference>
<dbReference type="RefSeq" id="WP_091944956.1">
    <property type="nucleotide sequence ID" value="NZ_FOEE01000009.1"/>
</dbReference>
<dbReference type="CDD" id="cd05233">
    <property type="entry name" value="SDR_c"/>
    <property type="match status" value="1"/>
</dbReference>
<sequence>MTATGARRVAWVTGASRGMGANTAVELARAGFDVALTARDQARLEAVADQVRAAGGAALPVSADLADRASVSAFAEAAVDRFGRCDVLCNIGVYQGPAMATVLLDTSLDELAASLEADVVAPALLCRRALPLMLEHGRGTIVNMSSGVATLQPRASVATNGWSFAYAAGKAGIDRLAGIVNAELGDRGIRAFTVEPGIVAYGEKLAEYLEKYSGAPVSPPESIGPAIVWLVDSPDADELLPKRINLPGLTHRYGLLPGWEGPGSPVAG</sequence>
<dbReference type="EMBL" id="FOEE01000009">
    <property type="protein sequence ID" value="SEP05418.1"/>
    <property type="molecule type" value="Genomic_DNA"/>
</dbReference>
<dbReference type="Gene3D" id="3.40.50.720">
    <property type="entry name" value="NAD(P)-binding Rossmann-like Domain"/>
    <property type="match status" value="1"/>
</dbReference>
<dbReference type="Pfam" id="PF00106">
    <property type="entry name" value="adh_short"/>
    <property type="match status" value="1"/>
</dbReference>
<dbReference type="OrthoDB" id="63584at2"/>
<name>A0A1H8US51_9ACTN</name>
<dbReference type="Proteomes" id="UP000198960">
    <property type="component" value="Unassembled WGS sequence"/>
</dbReference>